<organism evidence="1 2">
    <name type="scientific">Ilyodon furcidens</name>
    <name type="common">goldbreast splitfin</name>
    <dbReference type="NCBI Taxonomy" id="33524"/>
    <lineage>
        <taxon>Eukaryota</taxon>
        <taxon>Metazoa</taxon>
        <taxon>Chordata</taxon>
        <taxon>Craniata</taxon>
        <taxon>Vertebrata</taxon>
        <taxon>Euteleostomi</taxon>
        <taxon>Actinopterygii</taxon>
        <taxon>Neopterygii</taxon>
        <taxon>Teleostei</taxon>
        <taxon>Neoteleostei</taxon>
        <taxon>Acanthomorphata</taxon>
        <taxon>Ovalentaria</taxon>
        <taxon>Atherinomorphae</taxon>
        <taxon>Cyprinodontiformes</taxon>
        <taxon>Goodeidae</taxon>
        <taxon>Ilyodon</taxon>
    </lineage>
</organism>
<sequence>MRTWPAFTESIPLLYSRLIILESRNNRGGQERSARHCFCGGTEEGYPLCGRTEGIDWSAEEAEVGGSSGGVH</sequence>
<reference evidence="1 2" key="1">
    <citation type="submission" date="2021-06" db="EMBL/GenBank/DDBJ databases">
        <authorList>
            <person name="Palmer J.M."/>
        </authorList>
    </citation>
    <scope>NUCLEOTIDE SEQUENCE [LARGE SCALE GENOMIC DNA]</scope>
    <source>
        <strain evidence="2">if_2019</strain>
        <tissue evidence="1">Muscle</tissue>
    </source>
</reference>
<comment type="caution">
    <text evidence="1">The sequence shown here is derived from an EMBL/GenBank/DDBJ whole genome shotgun (WGS) entry which is preliminary data.</text>
</comment>
<name>A0ABV0TJI2_9TELE</name>
<accession>A0ABV0TJI2</accession>
<evidence type="ECO:0000313" key="1">
    <source>
        <dbReference type="EMBL" id="MEQ2233044.1"/>
    </source>
</evidence>
<proteinExistence type="predicted"/>
<evidence type="ECO:0000313" key="2">
    <source>
        <dbReference type="Proteomes" id="UP001482620"/>
    </source>
</evidence>
<gene>
    <name evidence="1" type="ORF">ILYODFUR_017695</name>
</gene>
<dbReference type="EMBL" id="JAHRIQ010036436">
    <property type="protein sequence ID" value="MEQ2233044.1"/>
    <property type="molecule type" value="Genomic_DNA"/>
</dbReference>
<dbReference type="Proteomes" id="UP001482620">
    <property type="component" value="Unassembled WGS sequence"/>
</dbReference>
<keyword evidence="2" id="KW-1185">Reference proteome</keyword>
<protein>
    <submittedName>
        <fullName evidence="1">Uncharacterized protein</fullName>
    </submittedName>
</protein>